<evidence type="ECO:0000313" key="2">
    <source>
        <dbReference type="Proteomes" id="UP000000343"/>
    </source>
</evidence>
<dbReference type="STRING" id="1198114.AciX9_2391"/>
<protein>
    <submittedName>
        <fullName evidence="1">Uncharacterized protein</fullName>
    </submittedName>
</protein>
<sequence>MIGFLVGAILGVFGQGAGPADSLITFQFDRPALRQPGYTFEVHRDGRAAYTQAGVSVPLEVSTGLAARIFEEAVSVARFDFPCASKKKGIADTGLKTLAYKGQDGAGSCTYNYTESKTVQTLTDQFQGMALMLEEGRKLEMEHKYDRLALYGEMTTLEGMVKDGRAIEVGLIAKELWSLVGDPDVLEKVRVKAGDLLKTMEIAR</sequence>
<dbReference type="PaxDb" id="1198114-AciX9_2391"/>
<gene>
    <name evidence="1" type="ordered locus">AciX9_2391</name>
</gene>
<dbReference type="AlphaFoldDB" id="E8X4L8"/>
<organism evidence="2">
    <name type="scientific">Granulicella tundricola (strain ATCC BAA-1859 / DSM 23138 / MP5ACTX9)</name>
    <dbReference type="NCBI Taxonomy" id="1198114"/>
    <lineage>
        <taxon>Bacteria</taxon>
        <taxon>Pseudomonadati</taxon>
        <taxon>Acidobacteriota</taxon>
        <taxon>Terriglobia</taxon>
        <taxon>Terriglobales</taxon>
        <taxon>Acidobacteriaceae</taxon>
        <taxon>Granulicella</taxon>
    </lineage>
</organism>
<dbReference type="EMBL" id="CP002480">
    <property type="protein sequence ID" value="ADW69428.1"/>
    <property type="molecule type" value="Genomic_DNA"/>
</dbReference>
<dbReference type="OrthoDB" id="116700at2"/>
<proteinExistence type="predicted"/>
<dbReference type="Proteomes" id="UP000000343">
    <property type="component" value="Chromosome"/>
</dbReference>
<accession>E8X4L8</accession>
<evidence type="ECO:0000313" key="1">
    <source>
        <dbReference type="EMBL" id="ADW69428.1"/>
    </source>
</evidence>
<reference evidence="2" key="1">
    <citation type="submission" date="2011-01" db="EMBL/GenBank/DDBJ databases">
        <title>Complete sequence of chromosome of Acidobacterium sp. MP5ACTX9.</title>
        <authorList>
            <consortium name="US DOE Joint Genome Institute"/>
            <person name="Lucas S."/>
            <person name="Copeland A."/>
            <person name="Lapidus A."/>
            <person name="Cheng J.-F."/>
            <person name="Goodwin L."/>
            <person name="Pitluck S."/>
            <person name="Teshima H."/>
            <person name="Detter J.C."/>
            <person name="Han C."/>
            <person name="Tapia R."/>
            <person name="Land M."/>
            <person name="Hauser L."/>
            <person name="Kyrpides N."/>
            <person name="Ivanova N."/>
            <person name="Ovchinnikova G."/>
            <person name="Pagani I."/>
            <person name="Rawat S.R."/>
            <person name="Mannisto M."/>
            <person name="Haggblom M.M."/>
            <person name="Woyke T."/>
        </authorList>
    </citation>
    <scope>NUCLEOTIDE SEQUENCE [LARGE SCALE GENOMIC DNA]</scope>
    <source>
        <strain evidence="2">MP5ACTX9</strain>
    </source>
</reference>
<dbReference type="eggNOG" id="ENOG50332WZ">
    <property type="taxonomic scope" value="Bacteria"/>
</dbReference>
<dbReference type="RefSeq" id="WP_013580744.1">
    <property type="nucleotide sequence ID" value="NC_015064.1"/>
</dbReference>
<name>E8X4L8_GRATM</name>
<dbReference type="HOGENOM" id="CLU_1341684_0_0_0"/>
<keyword evidence="2" id="KW-1185">Reference proteome</keyword>
<dbReference type="KEGG" id="acm:AciX9_2391"/>